<dbReference type="InterPro" id="IPR002123">
    <property type="entry name" value="Plipid/glycerol_acylTrfase"/>
</dbReference>
<dbReference type="GO" id="GO:0003841">
    <property type="term" value="F:1-acylglycerol-3-phosphate O-acyltransferase activity"/>
    <property type="evidence" value="ECO:0007669"/>
    <property type="project" value="TreeGrafter"/>
</dbReference>
<gene>
    <name evidence="4" type="ORF">LCGC14_1949730</name>
</gene>
<sequence>ILASNHLNVGDPSVLTGITPRRIVWMTKQELFDIPVFGILYHLFGCIPVRRFQADLRALRRSQEALRRGLVLGMFPEGTRSGESGLGRGEPGAALIAMRTNTPILPVAIWGTEGIKLPRDFFRRTEIHIRYGEPFYLPRPERLTKEAVEEGAEIIMRRIAELLPQRYRGIYADTEPAAIAIKGAAQ</sequence>
<proteinExistence type="predicted"/>
<dbReference type="PANTHER" id="PTHR10434:SF11">
    <property type="entry name" value="1-ACYL-SN-GLYCEROL-3-PHOSPHATE ACYLTRANSFERASE"/>
    <property type="match status" value="1"/>
</dbReference>
<evidence type="ECO:0000259" key="3">
    <source>
        <dbReference type="SMART" id="SM00563"/>
    </source>
</evidence>
<evidence type="ECO:0000313" key="4">
    <source>
        <dbReference type="EMBL" id="KKL85940.1"/>
    </source>
</evidence>
<accession>A0A0F9HW70</accession>
<dbReference type="PANTHER" id="PTHR10434">
    <property type="entry name" value="1-ACYL-SN-GLYCEROL-3-PHOSPHATE ACYLTRANSFERASE"/>
    <property type="match status" value="1"/>
</dbReference>
<dbReference type="Pfam" id="PF01553">
    <property type="entry name" value="Acyltransferase"/>
    <property type="match status" value="1"/>
</dbReference>
<feature type="non-terminal residue" evidence="4">
    <location>
        <position position="1"/>
    </location>
</feature>
<keyword evidence="1" id="KW-0808">Transferase</keyword>
<dbReference type="CDD" id="cd07989">
    <property type="entry name" value="LPLAT_AGPAT-like"/>
    <property type="match status" value="1"/>
</dbReference>
<dbReference type="EMBL" id="LAZR01021259">
    <property type="protein sequence ID" value="KKL85940.1"/>
    <property type="molecule type" value="Genomic_DNA"/>
</dbReference>
<dbReference type="GO" id="GO:0006654">
    <property type="term" value="P:phosphatidic acid biosynthetic process"/>
    <property type="evidence" value="ECO:0007669"/>
    <property type="project" value="TreeGrafter"/>
</dbReference>
<dbReference type="AlphaFoldDB" id="A0A0F9HW70"/>
<name>A0A0F9HW70_9ZZZZ</name>
<dbReference type="SUPFAM" id="SSF69593">
    <property type="entry name" value="Glycerol-3-phosphate (1)-acyltransferase"/>
    <property type="match status" value="1"/>
</dbReference>
<evidence type="ECO:0000256" key="2">
    <source>
        <dbReference type="ARBA" id="ARBA00023315"/>
    </source>
</evidence>
<keyword evidence="2" id="KW-0012">Acyltransferase</keyword>
<comment type="caution">
    <text evidence="4">The sequence shown here is derived from an EMBL/GenBank/DDBJ whole genome shotgun (WGS) entry which is preliminary data.</text>
</comment>
<protein>
    <recommendedName>
        <fullName evidence="3">Phospholipid/glycerol acyltransferase domain-containing protein</fullName>
    </recommendedName>
</protein>
<feature type="domain" description="Phospholipid/glycerol acyltransferase" evidence="3">
    <location>
        <begin position="1"/>
        <end position="112"/>
    </location>
</feature>
<evidence type="ECO:0000256" key="1">
    <source>
        <dbReference type="ARBA" id="ARBA00022679"/>
    </source>
</evidence>
<reference evidence="4" key="1">
    <citation type="journal article" date="2015" name="Nature">
        <title>Complex archaea that bridge the gap between prokaryotes and eukaryotes.</title>
        <authorList>
            <person name="Spang A."/>
            <person name="Saw J.H."/>
            <person name="Jorgensen S.L."/>
            <person name="Zaremba-Niedzwiedzka K."/>
            <person name="Martijn J."/>
            <person name="Lind A.E."/>
            <person name="van Eijk R."/>
            <person name="Schleper C."/>
            <person name="Guy L."/>
            <person name="Ettema T.J."/>
        </authorList>
    </citation>
    <scope>NUCLEOTIDE SEQUENCE</scope>
</reference>
<dbReference type="SMART" id="SM00563">
    <property type="entry name" value="PlsC"/>
    <property type="match status" value="1"/>
</dbReference>
<organism evidence="4">
    <name type="scientific">marine sediment metagenome</name>
    <dbReference type="NCBI Taxonomy" id="412755"/>
    <lineage>
        <taxon>unclassified sequences</taxon>
        <taxon>metagenomes</taxon>
        <taxon>ecological metagenomes</taxon>
    </lineage>
</organism>